<dbReference type="EMBL" id="LNYS01000006">
    <property type="protein sequence ID" value="KTD51444.1"/>
    <property type="molecule type" value="Genomic_DNA"/>
</dbReference>
<evidence type="ECO:0000256" key="4">
    <source>
        <dbReference type="SAM" id="SignalP"/>
    </source>
</evidence>
<protein>
    <recommendedName>
        <fullName evidence="5">Outer membrane protein beta-barrel domain-containing protein</fullName>
    </recommendedName>
</protein>
<dbReference type="STRING" id="45073.Lqui_0288"/>
<proteinExistence type="predicted"/>
<feature type="chain" id="PRO_5006917200" description="Outer membrane protein beta-barrel domain-containing protein" evidence="4">
    <location>
        <begin position="24"/>
        <end position="245"/>
    </location>
</feature>
<feature type="domain" description="Outer membrane protein beta-barrel" evidence="5">
    <location>
        <begin position="31"/>
        <end position="208"/>
    </location>
</feature>
<evidence type="ECO:0000256" key="3">
    <source>
        <dbReference type="ARBA" id="ARBA00023136"/>
    </source>
</evidence>
<comment type="subcellular location">
    <subcellularLocation>
        <location evidence="1">Membrane</location>
    </subcellularLocation>
</comment>
<keyword evidence="2 4" id="KW-0732">Signal</keyword>
<accession>A0A0W0Y491</accession>
<evidence type="ECO:0000313" key="6">
    <source>
        <dbReference type="EMBL" id="KTD51444.1"/>
    </source>
</evidence>
<dbReference type="Gene3D" id="2.40.160.20">
    <property type="match status" value="1"/>
</dbReference>
<evidence type="ECO:0000256" key="2">
    <source>
        <dbReference type="ARBA" id="ARBA00022729"/>
    </source>
</evidence>
<dbReference type="Pfam" id="PF13505">
    <property type="entry name" value="OMP_b-brl"/>
    <property type="match status" value="1"/>
</dbReference>
<dbReference type="PANTHER" id="PTHR34001">
    <property type="entry name" value="BLL7405 PROTEIN"/>
    <property type="match status" value="1"/>
</dbReference>
<gene>
    <name evidence="6" type="ORF">Lqui_0288</name>
</gene>
<dbReference type="OrthoDB" id="8219848at2"/>
<reference evidence="6 7" key="1">
    <citation type="submission" date="2015-11" db="EMBL/GenBank/DDBJ databases">
        <title>Genomic analysis of 38 Legionella species identifies large and diverse effector repertoires.</title>
        <authorList>
            <person name="Burstein D."/>
            <person name="Amaro F."/>
            <person name="Zusman T."/>
            <person name="Lifshitz Z."/>
            <person name="Cohen O."/>
            <person name="Gilbert J.A."/>
            <person name="Pupko T."/>
            <person name="Shuman H.A."/>
            <person name="Segal G."/>
        </authorList>
    </citation>
    <scope>NUCLEOTIDE SEQUENCE [LARGE SCALE GENOMIC DNA]</scope>
    <source>
        <strain evidence="6 7">CDC#1442-AUS-E</strain>
    </source>
</reference>
<comment type="caution">
    <text evidence="6">The sequence shown here is derived from an EMBL/GenBank/DDBJ whole genome shotgun (WGS) entry which is preliminary data.</text>
</comment>
<dbReference type="InterPro" id="IPR027385">
    <property type="entry name" value="Beta-barrel_OMP"/>
</dbReference>
<dbReference type="RefSeq" id="WP_083499144.1">
    <property type="nucleotide sequence ID" value="NZ_CAAAIK010000008.1"/>
</dbReference>
<dbReference type="GO" id="GO:0016020">
    <property type="term" value="C:membrane"/>
    <property type="evidence" value="ECO:0007669"/>
    <property type="project" value="UniProtKB-SubCell"/>
</dbReference>
<dbReference type="Proteomes" id="UP000054618">
    <property type="component" value="Unassembled WGS sequence"/>
</dbReference>
<dbReference type="SUPFAM" id="SSF56925">
    <property type="entry name" value="OMPA-like"/>
    <property type="match status" value="1"/>
</dbReference>
<keyword evidence="3" id="KW-0472">Membrane</keyword>
<sequence>MKKLIVITANCMIAMNVAGVVYANDAQNPFSNHWTGLYAGANGGLVVNSVQLKSQQSGFIDLDERCNASPHFSSFFPGLQLGYIHQFANDFVTGIEADIRFNSHPNEALNCDCPFNSNVSDRFTFKNQRQNSIKARVGRALSWNNNNLLPYVTAGASFAHLGLTYQNEGNDYYSTNTSHAGWLIGAGLEWGLGENWSLRAEYHHVDYGNPLRLQIPSVYGLFDPNGNARIDLSSNSVVLAINYWI</sequence>
<name>A0A0W0Y491_9GAMM</name>
<dbReference type="PATRIC" id="fig|45073.5.peg.305"/>
<feature type="signal peptide" evidence="4">
    <location>
        <begin position="1"/>
        <end position="23"/>
    </location>
</feature>
<evidence type="ECO:0000313" key="7">
    <source>
        <dbReference type="Proteomes" id="UP000054618"/>
    </source>
</evidence>
<dbReference type="PANTHER" id="PTHR34001:SF3">
    <property type="entry name" value="BLL7405 PROTEIN"/>
    <property type="match status" value="1"/>
</dbReference>
<organism evidence="6 7">
    <name type="scientific">Legionella quinlivanii</name>
    <dbReference type="NCBI Taxonomy" id="45073"/>
    <lineage>
        <taxon>Bacteria</taxon>
        <taxon>Pseudomonadati</taxon>
        <taxon>Pseudomonadota</taxon>
        <taxon>Gammaproteobacteria</taxon>
        <taxon>Legionellales</taxon>
        <taxon>Legionellaceae</taxon>
        <taxon>Legionella</taxon>
    </lineage>
</organism>
<evidence type="ECO:0000256" key="1">
    <source>
        <dbReference type="ARBA" id="ARBA00004370"/>
    </source>
</evidence>
<dbReference type="InterPro" id="IPR051692">
    <property type="entry name" value="OMP-like"/>
</dbReference>
<keyword evidence="7" id="KW-1185">Reference proteome</keyword>
<dbReference type="AlphaFoldDB" id="A0A0W0Y491"/>
<dbReference type="InterPro" id="IPR011250">
    <property type="entry name" value="OMP/PagP_B-barrel"/>
</dbReference>
<evidence type="ECO:0000259" key="5">
    <source>
        <dbReference type="Pfam" id="PF13505"/>
    </source>
</evidence>